<feature type="chain" id="PRO_5043720997" evidence="1">
    <location>
        <begin position="26"/>
        <end position="448"/>
    </location>
</feature>
<accession>A0AAV9XX50</accession>
<name>A0AAV9XX50_9CRYT</name>
<keyword evidence="3" id="KW-1185">Reference proteome</keyword>
<comment type="caution">
    <text evidence="2">The sequence shown here is derived from an EMBL/GenBank/DDBJ whole genome shotgun (WGS) entry which is preliminary data.</text>
</comment>
<organism evidence="2 3">
    <name type="scientific">Cryptosporidium xiaoi</name>
    <dbReference type="NCBI Taxonomy" id="659607"/>
    <lineage>
        <taxon>Eukaryota</taxon>
        <taxon>Sar</taxon>
        <taxon>Alveolata</taxon>
        <taxon>Apicomplexa</taxon>
        <taxon>Conoidasida</taxon>
        <taxon>Coccidia</taxon>
        <taxon>Eucoccidiorida</taxon>
        <taxon>Eimeriorina</taxon>
        <taxon>Cryptosporidiidae</taxon>
        <taxon>Cryptosporidium</taxon>
    </lineage>
</organism>
<evidence type="ECO:0000313" key="2">
    <source>
        <dbReference type="EMBL" id="KAK6588775.1"/>
    </source>
</evidence>
<evidence type="ECO:0000256" key="1">
    <source>
        <dbReference type="SAM" id="SignalP"/>
    </source>
</evidence>
<reference evidence="2 3" key="1">
    <citation type="submission" date="2023-10" db="EMBL/GenBank/DDBJ databases">
        <title>Comparative genomics analysis reveals potential genetic determinants of host preference in Cryptosporidium xiaoi.</title>
        <authorList>
            <person name="Xiao L."/>
            <person name="Li J."/>
        </authorList>
    </citation>
    <scope>NUCLEOTIDE SEQUENCE [LARGE SCALE GENOMIC DNA]</scope>
    <source>
        <strain evidence="2 3">52996</strain>
    </source>
</reference>
<protein>
    <submittedName>
        <fullName evidence="2">Uncharacterized protein</fullName>
    </submittedName>
</protein>
<proteinExistence type="predicted"/>
<keyword evidence="1" id="KW-0732">Signal</keyword>
<gene>
    <name evidence="2" type="ORF">RS030_2221</name>
</gene>
<sequence length="448" mass="53146">MQSSFLRVMISTFILFLCLIESLYCEDNFEYVTSRDILNNIYRNRLLHSRRFGKKKGTIEQIAKNLPYRKKSLIISSDWENEDYVVISFIIFLSQRLNSAMEIFDYKKYNNWKFGDVPPLEELSSDYLVINQLPNWENWWKYETNTSIVLSQIWRIFKTVFNTPEIFKLPVNLISKKPCKPFLSLVYIFSKEKLHINASLSNISGKKYSKILVDKLERNRDSKPRMEIGDDEQNSSNEECTLKILQGDPLRLFKIAYHHVINVKKKRKFSSENGDSDVELLPVWWEKELDIVTAIILTIFKYQYKYKMKIINTENQRRTDGIDFNVFRKALGQAVMCVSNKGDGSVGNIPIWHRFGKKWQSFPQGAMIRILDNISRLSVKTKSWDIYDYVISICLYYLLMREKLRIDWFTLGPLSGPPSSRPWRRFKKFVKKLFYSNRGLFDTKNNWI</sequence>
<dbReference type="AlphaFoldDB" id="A0AAV9XX50"/>
<feature type="signal peptide" evidence="1">
    <location>
        <begin position="1"/>
        <end position="25"/>
    </location>
</feature>
<evidence type="ECO:0000313" key="3">
    <source>
        <dbReference type="Proteomes" id="UP001311799"/>
    </source>
</evidence>
<dbReference type="Proteomes" id="UP001311799">
    <property type="component" value="Unassembled WGS sequence"/>
</dbReference>
<dbReference type="EMBL" id="JAWDEY010000022">
    <property type="protein sequence ID" value="KAK6588775.1"/>
    <property type="molecule type" value="Genomic_DNA"/>
</dbReference>